<evidence type="ECO:0000256" key="10">
    <source>
        <dbReference type="ARBA" id="ARBA00047493"/>
    </source>
</evidence>
<proteinExistence type="inferred from homology"/>
<evidence type="ECO:0000256" key="2">
    <source>
        <dbReference type="ARBA" id="ARBA00008276"/>
    </source>
</evidence>
<dbReference type="InterPro" id="IPR004101">
    <property type="entry name" value="Mur_ligase_C"/>
</dbReference>
<dbReference type="GO" id="GO:0004326">
    <property type="term" value="F:tetrahydrofolylpolyglutamate synthase activity"/>
    <property type="evidence" value="ECO:0007669"/>
    <property type="project" value="UniProtKB-EC"/>
</dbReference>
<evidence type="ECO:0000256" key="8">
    <source>
        <dbReference type="ARBA" id="ARBA00022842"/>
    </source>
</evidence>
<comment type="caution">
    <text evidence="13">The sequence shown here is derived from an EMBL/GenBank/DDBJ whole genome shotgun (WGS) entry which is preliminary data.</text>
</comment>
<comment type="cofactor">
    <cofactor evidence="1">
        <name>Mg(2+)</name>
        <dbReference type="ChEBI" id="CHEBI:18420"/>
    </cofactor>
</comment>
<accession>A0A1F7IPC1</accession>
<keyword evidence="8" id="KW-0460">Magnesium</keyword>
<dbReference type="Pfam" id="PF02875">
    <property type="entry name" value="Mur_ligase_C"/>
    <property type="match status" value="1"/>
</dbReference>
<dbReference type="Gene3D" id="3.40.1190.10">
    <property type="entry name" value="Mur-like, catalytic domain"/>
    <property type="match status" value="1"/>
</dbReference>
<dbReference type="SUPFAM" id="SSF53623">
    <property type="entry name" value="MurD-like peptide ligases, catalytic domain"/>
    <property type="match status" value="1"/>
</dbReference>
<dbReference type="InterPro" id="IPR001645">
    <property type="entry name" value="Folylpolyglutamate_synth"/>
</dbReference>
<feature type="domain" description="Mur ligase C-terminal" evidence="11">
    <location>
        <begin position="307"/>
        <end position="430"/>
    </location>
</feature>
<evidence type="ECO:0000256" key="9">
    <source>
        <dbReference type="ARBA" id="ARBA00030592"/>
    </source>
</evidence>
<dbReference type="PIRSF" id="PIRSF001563">
    <property type="entry name" value="Folylpolyglu_synth"/>
    <property type="match status" value="1"/>
</dbReference>
<evidence type="ECO:0000256" key="4">
    <source>
        <dbReference type="ARBA" id="ARBA00022598"/>
    </source>
</evidence>
<keyword evidence="4" id="KW-0436">Ligase</keyword>
<dbReference type="GO" id="GO:0005524">
    <property type="term" value="F:ATP binding"/>
    <property type="evidence" value="ECO:0007669"/>
    <property type="project" value="UniProtKB-KW"/>
</dbReference>
<comment type="catalytic activity">
    <reaction evidence="10">
        <text>(6S)-5,6,7,8-tetrahydrofolyl-(gamma-L-Glu)(n) + L-glutamate + ATP = (6S)-5,6,7,8-tetrahydrofolyl-(gamma-L-Glu)(n+1) + ADP + phosphate + H(+)</text>
        <dbReference type="Rhea" id="RHEA:10580"/>
        <dbReference type="Rhea" id="RHEA-COMP:14738"/>
        <dbReference type="Rhea" id="RHEA-COMP:14740"/>
        <dbReference type="ChEBI" id="CHEBI:15378"/>
        <dbReference type="ChEBI" id="CHEBI:29985"/>
        <dbReference type="ChEBI" id="CHEBI:30616"/>
        <dbReference type="ChEBI" id="CHEBI:43474"/>
        <dbReference type="ChEBI" id="CHEBI:141005"/>
        <dbReference type="ChEBI" id="CHEBI:456216"/>
        <dbReference type="EC" id="6.3.2.17"/>
    </reaction>
</comment>
<evidence type="ECO:0000256" key="1">
    <source>
        <dbReference type="ARBA" id="ARBA00001946"/>
    </source>
</evidence>
<evidence type="ECO:0000256" key="7">
    <source>
        <dbReference type="ARBA" id="ARBA00022840"/>
    </source>
</evidence>
<dbReference type="AlphaFoldDB" id="A0A1F7IPC1"/>
<feature type="domain" description="Mur ligase central" evidence="12">
    <location>
        <begin position="51"/>
        <end position="279"/>
    </location>
</feature>
<keyword evidence="6" id="KW-0547">Nucleotide-binding</keyword>
<evidence type="ECO:0000256" key="3">
    <source>
        <dbReference type="ARBA" id="ARBA00013025"/>
    </source>
</evidence>
<dbReference type="GO" id="GO:0046872">
    <property type="term" value="F:metal ion binding"/>
    <property type="evidence" value="ECO:0007669"/>
    <property type="project" value="UniProtKB-KW"/>
</dbReference>
<dbReference type="SUPFAM" id="SSF53244">
    <property type="entry name" value="MurD-like peptide ligases, peptide-binding domain"/>
    <property type="match status" value="1"/>
</dbReference>
<dbReference type="InterPro" id="IPR036565">
    <property type="entry name" value="Mur-like_cat_sf"/>
</dbReference>
<evidence type="ECO:0000313" key="13">
    <source>
        <dbReference type="EMBL" id="OGK45224.1"/>
    </source>
</evidence>
<dbReference type="PANTHER" id="PTHR11136:SF0">
    <property type="entry name" value="DIHYDROFOLATE SYNTHETASE-RELATED"/>
    <property type="match status" value="1"/>
</dbReference>
<keyword evidence="5" id="KW-0479">Metal-binding</keyword>
<dbReference type="PANTHER" id="PTHR11136">
    <property type="entry name" value="FOLYLPOLYGLUTAMATE SYNTHASE-RELATED"/>
    <property type="match status" value="1"/>
</dbReference>
<sequence>MKKYQEALKYIFSYITDRKSLKTDPKLALARPKYLLKLLGNPQEKIRVVHVAGTSGKGSTAYIINRLLQSQGFNVGLSISPHIIDIRERCQINNRFISEEEFTQAFQEIIPSIEETNKSKYGRASYFDILIAFAFYLFRKKKVDFSVVETGLGGLYDSTNTINNRKKIAVITKIGLDHQWYLGNTYSKIAFQKAGIIQKGNSVITIDQKKYVLDVFNKRIKEKKAKLFLIKQGINIKNIKIDKNKTQFDFQFHNISLPKIKLGLIGFHQAENAGEALAALIVASQQFHFIINKEKIYKILKNAFFPGRFEIIQRNTHDIILDGAHNQQKMKTFLKNLINLYPNIKFNFLISFSSGKDQISTLLGMLKEIIPYAQQVYITEFRLVKQDNNHKAITFARIKSVLDKLRFSNFTHIKDAASFINRVAKQNANPLVITGSLYLISSLYKQIQKLKIDKMTRSRHFVKGII</sequence>
<evidence type="ECO:0000313" key="14">
    <source>
        <dbReference type="Proteomes" id="UP000178040"/>
    </source>
</evidence>
<reference evidence="13 14" key="1">
    <citation type="journal article" date="2016" name="Nat. Commun.">
        <title>Thousands of microbial genomes shed light on interconnected biogeochemical processes in an aquifer system.</title>
        <authorList>
            <person name="Anantharaman K."/>
            <person name="Brown C.T."/>
            <person name="Hug L.A."/>
            <person name="Sharon I."/>
            <person name="Castelle C.J."/>
            <person name="Probst A.J."/>
            <person name="Thomas B.C."/>
            <person name="Singh A."/>
            <person name="Wilkins M.J."/>
            <person name="Karaoz U."/>
            <person name="Brodie E.L."/>
            <person name="Williams K.H."/>
            <person name="Hubbard S.S."/>
            <person name="Banfield J.F."/>
        </authorList>
    </citation>
    <scope>NUCLEOTIDE SEQUENCE [LARGE SCALE GENOMIC DNA]</scope>
</reference>
<dbReference type="FunFam" id="3.40.1190.10:FF:000011">
    <property type="entry name" value="Folylpolyglutamate synthase/dihydrofolate synthase"/>
    <property type="match status" value="1"/>
</dbReference>
<dbReference type="Proteomes" id="UP000178040">
    <property type="component" value="Unassembled WGS sequence"/>
</dbReference>
<evidence type="ECO:0000256" key="5">
    <source>
        <dbReference type="ARBA" id="ARBA00022723"/>
    </source>
</evidence>
<evidence type="ECO:0000259" key="11">
    <source>
        <dbReference type="Pfam" id="PF02875"/>
    </source>
</evidence>
<evidence type="ECO:0000256" key="6">
    <source>
        <dbReference type="ARBA" id="ARBA00022741"/>
    </source>
</evidence>
<dbReference type="EC" id="6.3.2.17" evidence="3"/>
<protein>
    <recommendedName>
        <fullName evidence="3">tetrahydrofolate synthase</fullName>
        <ecNumber evidence="3">6.3.2.17</ecNumber>
    </recommendedName>
    <alternativeName>
        <fullName evidence="9">Tetrahydrofolylpolyglutamate synthase</fullName>
    </alternativeName>
</protein>
<dbReference type="InterPro" id="IPR013221">
    <property type="entry name" value="Mur_ligase_cen"/>
</dbReference>
<comment type="similarity">
    <text evidence="2">Belongs to the folylpolyglutamate synthase family.</text>
</comment>
<organism evidence="13 14">
    <name type="scientific">Candidatus Roizmanbacteria bacterium RIFCSPLOWO2_01_FULL_37_16</name>
    <dbReference type="NCBI Taxonomy" id="1802058"/>
    <lineage>
        <taxon>Bacteria</taxon>
        <taxon>Candidatus Roizmaniibacteriota</taxon>
    </lineage>
</organism>
<dbReference type="Pfam" id="PF08245">
    <property type="entry name" value="Mur_ligase_M"/>
    <property type="match status" value="1"/>
</dbReference>
<keyword evidence="7" id="KW-0067">ATP-binding</keyword>
<dbReference type="InterPro" id="IPR036615">
    <property type="entry name" value="Mur_ligase_C_dom_sf"/>
</dbReference>
<dbReference type="GO" id="GO:0008841">
    <property type="term" value="F:dihydrofolate synthase activity"/>
    <property type="evidence" value="ECO:0007669"/>
    <property type="project" value="TreeGrafter"/>
</dbReference>
<evidence type="ECO:0000259" key="12">
    <source>
        <dbReference type="Pfam" id="PF08245"/>
    </source>
</evidence>
<name>A0A1F7IPC1_9BACT</name>
<gene>
    <name evidence="13" type="ORF">A3B40_03205</name>
</gene>
<dbReference type="Gene3D" id="3.90.190.20">
    <property type="entry name" value="Mur ligase, C-terminal domain"/>
    <property type="match status" value="1"/>
</dbReference>
<dbReference type="GO" id="GO:0005737">
    <property type="term" value="C:cytoplasm"/>
    <property type="evidence" value="ECO:0007669"/>
    <property type="project" value="TreeGrafter"/>
</dbReference>
<dbReference type="NCBIfam" id="TIGR01499">
    <property type="entry name" value="folC"/>
    <property type="match status" value="1"/>
</dbReference>
<dbReference type="EMBL" id="MGAI01000013">
    <property type="protein sequence ID" value="OGK45224.1"/>
    <property type="molecule type" value="Genomic_DNA"/>
</dbReference>